<keyword evidence="6" id="KW-0833">Ubl conjugation pathway</keyword>
<keyword evidence="4" id="KW-0808">Transferase</keyword>
<dbReference type="PROSITE" id="PS51698">
    <property type="entry name" value="U_BOX"/>
    <property type="match status" value="1"/>
</dbReference>
<dbReference type="PROSITE" id="PS50005">
    <property type="entry name" value="TPR"/>
    <property type="match status" value="2"/>
</dbReference>
<comment type="caution">
    <text evidence="12">The sequence shown here is derived from an EMBL/GenBank/DDBJ whole genome shotgun (WGS) entry which is preliminary data.</text>
</comment>
<dbReference type="CDD" id="cd16654">
    <property type="entry name" value="RING-Ubox_CHIP"/>
    <property type="match status" value="1"/>
</dbReference>
<feature type="repeat" description="TPR" evidence="10">
    <location>
        <begin position="13"/>
        <end position="46"/>
    </location>
</feature>
<evidence type="ECO:0000256" key="8">
    <source>
        <dbReference type="ARBA" id="ARBA00044534"/>
    </source>
</evidence>
<evidence type="ECO:0000256" key="10">
    <source>
        <dbReference type="PROSITE-ProRule" id="PRU00339"/>
    </source>
</evidence>
<dbReference type="SMART" id="SM00028">
    <property type="entry name" value="TPR"/>
    <property type="match status" value="3"/>
</dbReference>
<dbReference type="OrthoDB" id="629492at2759"/>
<dbReference type="EC" id="2.3.2.27" evidence="3"/>
<dbReference type="GO" id="GO:0051087">
    <property type="term" value="F:protein-folding chaperone binding"/>
    <property type="evidence" value="ECO:0007669"/>
    <property type="project" value="TreeGrafter"/>
</dbReference>
<dbReference type="GO" id="GO:0045862">
    <property type="term" value="P:positive regulation of proteolysis"/>
    <property type="evidence" value="ECO:0007669"/>
    <property type="project" value="TreeGrafter"/>
</dbReference>
<feature type="repeat" description="TPR" evidence="10">
    <location>
        <begin position="81"/>
        <end position="114"/>
    </location>
</feature>
<protein>
    <recommendedName>
        <fullName evidence="8">E3 ubiquitin-protein ligase CHIP</fullName>
        <ecNumber evidence="3">2.3.2.27</ecNumber>
    </recommendedName>
    <alternativeName>
        <fullName evidence="9">RING-type E3 ubiquitin transferase CHIP</fullName>
    </alternativeName>
</protein>
<evidence type="ECO:0000256" key="1">
    <source>
        <dbReference type="ARBA" id="ARBA00000900"/>
    </source>
</evidence>
<evidence type="ECO:0000256" key="2">
    <source>
        <dbReference type="ARBA" id="ARBA00004906"/>
    </source>
</evidence>
<evidence type="ECO:0000256" key="4">
    <source>
        <dbReference type="ARBA" id="ARBA00022679"/>
    </source>
</evidence>
<dbReference type="Gene3D" id="3.30.40.10">
    <property type="entry name" value="Zinc/RING finger domain, C3HC4 (zinc finger)"/>
    <property type="match status" value="1"/>
</dbReference>
<keyword evidence="7 10" id="KW-0802">TPR repeat</keyword>
<dbReference type="EMBL" id="CM026422">
    <property type="protein sequence ID" value="KAG0589070.1"/>
    <property type="molecule type" value="Genomic_DNA"/>
</dbReference>
<organism evidence="12 13">
    <name type="scientific">Ceratodon purpureus</name>
    <name type="common">Fire moss</name>
    <name type="synonym">Dicranum purpureum</name>
    <dbReference type="NCBI Taxonomy" id="3225"/>
    <lineage>
        <taxon>Eukaryota</taxon>
        <taxon>Viridiplantae</taxon>
        <taxon>Streptophyta</taxon>
        <taxon>Embryophyta</taxon>
        <taxon>Bryophyta</taxon>
        <taxon>Bryophytina</taxon>
        <taxon>Bryopsida</taxon>
        <taxon>Dicranidae</taxon>
        <taxon>Pseudoditrichales</taxon>
        <taxon>Ditrichaceae</taxon>
        <taxon>Ceratodon</taxon>
    </lineage>
</organism>
<dbReference type="PANTHER" id="PTHR46803:SF2">
    <property type="entry name" value="E3 UBIQUITIN-PROTEIN LIGASE CHIP"/>
    <property type="match status" value="1"/>
</dbReference>
<evidence type="ECO:0000259" key="11">
    <source>
        <dbReference type="PROSITE" id="PS51698"/>
    </source>
</evidence>
<dbReference type="GO" id="GO:0006515">
    <property type="term" value="P:protein quality control for misfolded or incompletely synthesized proteins"/>
    <property type="evidence" value="ECO:0007669"/>
    <property type="project" value="TreeGrafter"/>
</dbReference>
<evidence type="ECO:0000256" key="6">
    <source>
        <dbReference type="ARBA" id="ARBA00022786"/>
    </source>
</evidence>
<name>A0A8T0IZC0_CERPU</name>
<dbReference type="PANTHER" id="PTHR46803">
    <property type="entry name" value="E3 UBIQUITIN-PROTEIN LIGASE CHIP"/>
    <property type="match status" value="1"/>
</dbReference>
<evidence type="ECO:0000313" key="13">
    <source>
        <dbReference type="Proteomes" id="UP000822688"/>
    </source>
</evidence>
<accession>A0A8T0IZC0</accession>
<dbReference type="InterPro" id="IPR045202">
    <property type="entry name" value="CHIP_RING-Ubox"/>
</dbReference>
<dbReference type="GO" id="GO:0043161">
    <property type="term" value="P:proteasome-mediated ubiquitin-dependent protein catabolic process"/>
    <property type="evidence" value="ECO:0007669"/>
    <property type="project" value="TreeGrafter"/>
</dbReference>
<dbReference type="GO" id="GO:0005737">
    <property type="term" value="C:cytoplasm"/>
    <property type="evidence" value="ECO:0007669"/>
    <property type="project" value="TreeGrafter"/>
</dbReference>
<dbReference type="SUPFAM" id="SSF57850">
    <property type="entry name" value="RING/U-box"/>
    <property type="match status" value="1"/>
</dbReference>
<dbReference type="InterPro" id="IPR013083">
    <property type="entry name" value="Znf_RING/FYVE/PHD"/>
</dbReference>
<dbReference type="InterPro" id="IPR019734">
    <property type="entry name" value="TPR_rpt"/>
</dbReference>
<dbReference type="Gene3D" id="1.25.40.10">
    <property type="entry name" value="Tetratricopeptide repeat domain"/>
    <property type="match status" value="1"/>
</dbReference>
<evidence type="ECO:0000313" key="12">
    <source>
        <dbReference type="EMBL" id="KAG0589070.1"/>
    </source>
</evidence>
<dbReference type="AlphaFoldDB" id="A0A8T0IZC0"/>
<evidence type="ECO:0000256" key="7">
    <source>
        <dbReference type="ARBA" id="ARBA00022803"/>
    </source>
</evidence>
<dbReference type="Proteomes" id="UP000822688">
    <property type="component" value="Chromosome 2"/>
</dbReference>
<dbReference type="Pfam" id="PF13414">
    <property type="entry name" value="TPR_11"/>
    <property type="match status" value="1"/>
</dbReference>
<sequence>MARMFGSSPKEQAELLKDQGNSYFKKDKLGAAIEAYTQAITLCPKVPAYWTNRALCHKKRNEWHQVENDCLKALDLDNSLTKAHYMLGLALLERRQYHEATKHLEKALDLGRGATGSSYMVEEIWQELAKARYVEWVAEASNRQRQQRELKDYLFGLLKQDYENKLKQAYEKSGAATEHVQPGYRDDSNDIIDLTNDEGVMSALQNAYFPAMELQSTPEERRKAEVSQLTEEFQKRVQTMEEVFDKAGAPDRPGEVPDYLCCQISMDIFRDPVITPSGVTYERAVLMEHLQKVGKFDPLTRATLHPDQVAPNLAIKEAVQTFLSHNGWAYKT</sequence>
<dbReference type="SUPFAM" id="SSF48452">
    <property type="entry name" value="TPR-like"/>
    <property type="match status" value="1"/>
</dbReference>
<feature type="domain" description="U-box" evidence="11">
    <location>
        <begin position="255"/>
        <end position="329"/>
    </location>
</feature>
<evidence type="ECO:0000256" key="3">
    <source>
        <dbReference type="ARBA" id="ARBA00012483"/>
    </source>
</evidence>
<evidence type="ECO:0000256" key="5">
    <source>
        <dbReference type="ARBA" id="ARBA00022737"/>
    </source>
</evidence>
<keyword evidence="13" id="KW-1185">Reference proteome</keyword>
<dbReference type="Pfam" id="PF07719">
    <property type="entry name" value="TPR_2"/>
    <property type="match status" value="1"/>
</dbReference>
<gene>
    <name evidence="12" type="ORF">KC19_2G289300</name>
</gene>
<evidence type="ECO:0000256" key="9">
    <source>
        <dbReference type="ARBA" id="ARBA00044543"/>
    </source>
</evidence>
<proteinExistence type="predicted"/>
<reference evidence="12" key="1">
    <citation type="submission" date="2020-06" db="EMBL/GenBank/DDBJ databases">
        <title>WGS assembly of Ceratodon purpureus strain R40.</title>
        <authorList>
            <person name="Carey S.B."/>
            <person name="Jenkins J."/>
            <person name="Shu S."/>
            <person name="Lovell J.T."/>
            <person name="Sreedasyam A."/>
            <person name="Maumus F."/>
            <person name="Tiley G.P."/>
            <person name="Fernandez-Pozo N."/>
            <person name="Barry K."/>
            <person name="Chen C."/>
            <person name="Wang M."/>
            <person name="Lipzen A."/>
            <person name="Daum C."/>
            <person name="Saski C.A."/>
            <person name="Payton A.C."/>
            <person name="Mcbreen J.C."/>
            <person name="Conrad R.E."/>
            <person name="Kollar L.M."/>
            <person name="Olsson S."/>
            <person name="Huttunen S."/>
            <person name="Landis J.B."/>
            <person name="Wickett N.J."/>
            <person name="Johnson M.G."/>
            <person name="Rensing S.A."/>
            <person name="Grimwood J."/>
            <person name="Schmutz J."/>
            <person name="Mcdaniel S.F."/>
        </authorList>
    </citation>
    <scope>NUCLEOTIDE SEQUENCE</scope>
    <source>
        <strain evidence="12">R40</strain>
    </source>
</reference>
<dbReference type="InterPro" id="IPR013105">
    <property type="entry name" value="TPR_2"/>
</dbReference>
<dbReference type="GO" id="GO:0000209">
    <property type="term" value="P:protein polyubiquitination"/>
    <property type="evidence" value="ECO:0007669"/>
    <property type="project" value="TreeGrafter"/>
</dbReference>
<dbReference type="SMART" id="SM00504">
    <property type="entry name" value="Ubox"/>
    <property type="match status" value="1"/>
</dbReference>
<dbReference type="InterPro" id="IPR003613">
    <property type="entry name" value="Ubox_domain"/>
</dbReference>
<dbReference type="GO" id="GO:0071218">
    <property type="term" value="P:cellular response to misfolded protein"/>
    <property type="evidence" value="ECO:0007669"/>
    <property type="project" value="TreeGrafter"/>
</dbReference>
<comment type="catalytic activity">
    <reaction evidence="1">
        <text>S-ubiquitinyl-[E2 ubiquitin-conjugating enzyme]-L-cysteine + [acceptor protein]-L-lysine = [E2 ubiquitin-conjugating enzyme]-L-cysteine + N(6)-ubiquitinyl-[acceptor protein]-L-lysine.</text>
        <dbReference type="EC" id="2.3.2.27"/>
    </reaction>
</comment>
<keyword evidence="5" id="KW-0677">Repeat</keyword>
<dbReference type="Pfam" id="PF04564">
    <property type="entry name" value="U-box"/>
    <property type="match status" value="1"/>
</dbReference>
<dbReference type="InterPro" id="IPR011990">
    <property type="entry name" value="TPR-like_helical_dom_sf"/>
</dbReference>
<comment type="pathway">
    <text evidence="2">Protein modification; protein ubiquitination.</text>
</comment>
<dbReference type="GO" id="GO:0061630">
    <property type="term" value="F:ubiquitin protein ligase activity"/>
    <property type="evidence" value="ECO:0007669"/>
    <property type="project" value="UniProtKB-EC"/>
</dbReference>